<evidence type="ECO:0000313" key="1">
    <source>
        <dbReference type="EMBL" id="KAJ6990424.1"/>
    </source>
</evidence>
<protein>
    <submittedName>
        <fullName evidence="1">Uncharacterized protein</fullName>
    </submittedName>
</protein>
<proteinExistence type="predicted"/>
<accession>A0AAD6VWL2</accession>
<dbReference type="AlphaFoldDB" id="A0AAD6VWL2"/>
<dbReference type="Proteomes" id="UP001164929">
    <property type="component" value="Chromosome 7"/>
</dbReference>
<keyword evidence="2" id="KW-1185">Reference proteome</keyword>
<organism evidence="1 2">
    <name type="scientific">Populus alba x Populus x berolinensis</name>
    <dbReference type="NCBI Taxonomy" id="444605"/>
    <lineage>
        <taxon>Eukaryota</taxon>
        <taxon>Viridiplantae</taxon>
        <taxon>Streptophyta</taxon>
        <taxon>Embryophyta</taxon>
        <taxon>Tracheophyta</taxon>
        <taxon>Spermatophyta</taxon>
        <taxon>Magnoliopsida</taxon>
        <taxon>eudicotyledons</taxon>
        <taxon>Gunneridae</taxon>
        <taxon>Pentapetalae</taxon>
        <taxon>rosids</taxon>
        <taxon>fabids</taxon>
        <taxon>Malpighiales</taxon>
        <taxon>Salicaceae</taxon>
        <taxon>Saliceae</taxon>
        <taxon>Populus</taxon>
    </lineage>
</organism>
<reference evidence="1" key="1">
    <citation type="journal article" date="2023" name="Mol. Ecol. Resour.">
        <title>Chromosome-level genome assembly of a triploid poplar Populus alba 'Berolinensis'.</title>
        <authorList>
            <person name="Chen S."/>
            <person name="Yu Y."/>
            <person name="Wang X."/>
            <person name="Wang S."/>
            <person name="Zhang T."/>
            <person name="Zhou Y."/>
            <person name="He R."/>
            <person name="Meng N."/>
            <person name="Wang Y."/>
            <person name="Liu W."/>
            <person name="Liu Z."/>
            <person name="Liu J."/>
            <person name="Guo Q."/>
            <person name="Huang H."/>
            <person name="Sederoff R.R."/>
            <person name="Wang G."/>
            <person name="Qu G."/>
            <person name="Chen S."/>
        </authorList>
    </citation>
    <scope>NUCLEOTIDE SEQUENCE</scope>
    <source>
        <strain evidence="1">SC-2020</strain>
    </source>
</reference>
<name>A0AAD6VWL2_9ROSI</name>
<evidence type="ECO:0000313" key="2">
    <source>
        <dbReference type="Proteomes" id="UP001164929"/>
    </source>
</evidence>
<gene>
    <name evidence="1" type="ORF">NC653_018849</name>
</gene>
<dbReference type="EMBL" id="JAQIZT010000007">
    <property type="protein sequence ID" value="KAJ6990424.1"/>
    <property type="molecule type" value="Genomic_DNA"/>
</dbReference>
<sequence>MPINSRAKVATYYLFGGGSYCLVTSPSSRHEEPHKAEHSLSNDCVVSCTLYKVLCFINEFKYQCRFHPLQSLSLLFHPISRIFTRTASCNAHPPDLYTFPSAYFFQVQENNVT</sequence>
<comment type="caution">
    <text evidence="1">The sequence shown here is derived from an EMBL/GenBank/DDBJ whole genome shotgun (WGS) entry which is preliminary data.</text>
</comment>